<reference evidence="1 2" key="1">
    <citation type="journal article" date="2018" name="Front. Plant Sci.">
        <title>Red Clover (Trifolium pratense) and Zigzag Clover (T. medium) - A Picture of Genomic Similarities and Differences.</title>
        <authorList>
            <person name="Dluhosova J."/>
            <person name="Istvanek J."/>
            <person name="Nedelnik J."/>
            <person name="Repkova J."/>
        </authorList>
    </citation>
    <scope>NUCLEOTIDE SEQUENCE [LARGE SCALE GENOMIC DNA]</scope>
    <source>
        <strain evidence="2">cv. 10/8</strain>
        <tissue evidence="1">Leaf</tissue>
    </source>
</reference>
<proteinExistence type="predicted"/>
<feature type="non-terminal residue" evidence="1">
    <location>
        <position position="68"/>
    </location>
</feature>
<dbReference type="EMBL" id="LXQA010716125">
    <property type="protein sequence ID" value="MCI67399.1"/>
    <property type="molecule type" value="Genomic_DNA"/>
</dbReference>
<evidence type="ECO:0000313" key="1">
    <source>
        <dbReference type="EMBL" id="MCI67399.1"/>
    </source>
</evidence>
<comment type="caution">
    <text evidence="1">The sequence shown here is derived from an EMBL/GenBank/DDBJ whole genome shotgun (WGS) entry which is preliminary data.</text>
</comment>
<keyword evidence="2" id="KW-1185">Reference proteome</keyword>
<organism evidence="1 2">
    <name type="scientific">Trifolium medium</name>
    <dbReference type="NCBI Taxonomy" id="97028"/>
    <lineage>
        <taxon>Eukaryota</taxon>
        <taxon>Viridiplantae</taxon>
        <taxon>Streptophyta</taxon>
        <taxon>Embryophyta</taxon>
        <taxon>Tracheophyta</taxon>
        <taxon>Spermatophyta</taxon>
        <taxon>Magnoliopsida</taxon>
        <taxon>eudicotyledons</taxon>
        <taxon>Gunneridae</taxon>
        <taxon>Pentapetalae</taxon>
        <taxon>rosids</taxon>
        <taxon>fabids</taxon>
        <taxon>Fabales</taxon>
        <taxon>Fabaceae</taxon>
        <taxon>Papilionoideae</taxon>
        <taxon>50 kb inversion clade</taxon>
        <taxon>NPAAA clade</taxon>
        <taxon>Hologalegina</taxon>
        <taxon>IRL clade</taxon>
        <taxon>Trifolieae</taxon>
        <taxon>Trifolium</taxon>
    </lineage>
</organism>
<dbReference type="AlphaFoldDB" id="A0A392U1Z6"/>
<protein>
    <submittedName>
        <fullName evidence="1">Uncharacterized protein</fullName>
    </submittedName>
</protein>
<dbReference type="Proteomes" id="UP000265520">
    <property type="component" value="Unassembled WGS sequence"/>
</dbReference>
<evidence type="ECO:0000313" key="2">
    <source>
        <dbReference type="Proteomes" id="UP000265520"/>
    </source>
</evidence>
<name>A0A392U1Z6_9FABA</name>
<sequence>MSSSSTCVQSPALPTIKQICRMLCMETEELMENIDDFLEFVKELNDYSWRLSKNEKRFLECVLRFQRG</sequence>
<accession>A0A392U1Z6</accession>